<dbReference type="AlphaFoldDB" id="A0A7N2L2H9"/>
<sequence length="137" mass="15634">MDGSRVIESLGSLWFLTNIFSSKNKSLDSTSDGIATQERINNESSKEESTEPISPVLQNQPNELPNDENLDPMRPKCSEFVNEIEPQIANPVENEVMELKISAEKEERRKTRRSQRGLNHRRNILGEWLESNHTASI</sequence>
<dbReference type="Proteomes" id="UP000594261">
    <property type="component" value="Chromosome 2"/>
</dbReference>
<reference evidence="3" key="1">
    <citation type="journal article" date="2016" name="G3 (Bethesda)">
        <title>First Draft Assembly and Annotation of the Genome of a California Endemic Oak Quercus lobata Nee (Fagaceae).</title>
        <authorList>
            <person name="Sork V.L."/>
            <person name="Fitz-Gibbon S.T."/>
            <person name="Puiu D."/>
            <person name="Crepeau M."/>
            <person name="Gugger P.F."/>
            <person name="Sherman R."/>
            <person name="Stevens K."/>
            <person name="Langley C.H."/>
            <person name="Pellegrini M."/>
            <person name="Salzberg S.L."/>
        </authorList>
    </citation>
    <scope>NUCLEOTIDE SEQUENCE [LARGE SCALE GENOMIC DNA]</scope>
    <source>
        <strain evidence="3">cv. SW786</strain>
    </source>
</reference>
<feature type="compositionally biased region" description="Basic and acidic residues" evidence="1">
    <location>
        <begin position="40"/>
        <end position="49"/>
    </location>
</feature>
<name>A0A7N2L2H9_QUELO</name>
<accession>A0A7N2L2H9</accession>
<dbReference type="EnsemblPlants" id="QL02p094038:mrna">
    <property type="protein sequence ID" value="QL02p094038:mrna"/>
    <property type="gene ID" value="QL02p094038"/>
</dbReference>
<dbReference type="Gramene" id="QL02p094038:mrna">
    <property type="protein sequence ID" value="QL02p094038:mrna"/>
    <property type="gene ID" value="QL02p094038"/>
</dbReference>
<evidence type="ECO:0000313" key="3">
    <source>
        <dbReference type="Proteomes" id="UP000594261"/>
    </source>
</evidence>
<dbReference type="InParanoid" id="A0A7N2L2H9"/>
<protein>
    <submittedName>
        <fullName evidence="2">Uncharacterized protein</fullName>
    </submittedName>
</protein>
<evidence type="ECO:0000256" key="1">
    <source>
        <dbReference type="SAM" id="MobiDB-lite"/>
    </source>
</evidence>
<evidence type="ECO:0000313" key="2">
    <source>
        <dbReference type="EnsemblPlants" id="QL02p094038:mrna"/>
    </source>
</evidence>
<feature type="region of interest" description="Disordered" evidence="1">
    <location>
        <begin position="38"/>
        <end position="74"/>
    </location>
</feature>
<organism evidence="2 3">
    <name type="scientific">Quercus lobata</name>
    <name type="common">Valley oak</name>
    <dbReference type="NCBI Taxonomy" id="97700"/>
    <lineage>
        <taxon>Eukaryota</taxon>
        <taxon>Viridiplantae</taxon>
        <taxon>Streptophyta</taxon>
        <taxon>Embryophyta</taxon>
        <taxon>Tracheophyta</taxon>
        <taxon>Spermatophyta</taxon>
        <taxon>Magnoliopsida</taxon>
        <taxon>eudicotyledons</taxon>
        <taxon>Gunneridae</taxon>
        <taxon>Pentapetalae</taxon>
        <taxon>rosids</taxon>
        <taxon>fabids</taxon>
        <taxon>Fagales</taxon>
        <taxon>Fagaceae</taxon>
        <taxon>Quercus</taxon>
    </lineage>
</organism>
<keyword evidence="3" id="KW-1185">Reference proteome</keyword>
<reference evidence="2" key="2">
    <citation type="submission" date="2021-01" db="UniProtKB">
        <authorList>
            <consortium name="EnsemblPlants"/>
        </authorList>
    </citation>
    <scope>IDENTIFICATION</scope>
</reference>
<proteinExistence type="predicted"/>